<feature type="domain" description="Xaa-Pro dipeptidyl-peptidase-like" evidence="3">
    <location>
        <begin position="11"/>
        <end position="276"/>
    </location>
</feature>
<evidence type="ECO:0000313" key="4">
    <source>
        <dbReference type="EMBL" id="SHK29506.1"/>
    </source>
</evidence>
<dbReference type="GO" id="GO:0052689">
    <property type="term" value="F:carboxylic ester hydrolase activity"/>
    <property type="evidence" value="ECO:0007669"/>
    <property type="project" value="UniProtKB-ARBA"/>
</dbReference>
<dbReference type="SUPFAM" id="SSF53474">
    <property type="entry name" value="alpha/beta-Hydrolases"/>
    <property type="match status" value="1"/>
</dbReference>
<dbReference type="Proteomes" id="UP000184363">
    <property type="component" value="Unassembled WGS sequence"/>
</dbReference>
<dbReference type="ESTHER" id="pseth-a0a1m6raq3">
    <property type="family name" value="Xaa-Pro-like_dom"/>
</dbReference>
<dbReference type="OrthoDB" id="5902829at2"/>
<sequence length="300" mass="33279">MREDISFPADDGVTLRGWFYRPDGATGPTPTVVMAHGFSATKEMHLDDFAEVFADAGLSVLVYDNRNLGDSDKPVPGEIDPWQQINDYRAAITWASLRDDVDADRIGIWGSSYSGAHVLVVAAIDRRVKCVVSQVPLISGSENARRLIRSDHFAALRQALDADRVARYQGEKPGMIPVTWEKSPDEQCVLPTADTHDFFFGPIRERAKTWRNEVTLRSVDLFLAYEPGFYLPLISPTPLLLVVAAGDHLTPADIALKAFEQAAEPKKLLLLPGGHFDAYVGDAFKQSSPVQRDWFLTHLT</sequence>
<evidence type="ECO:0000313" key="5">
    <source>
        <dbReference type="Proteomes" id="UP000184363"/>
    </source>
</evidence>
<evidence type="ECO:0000259" key="3">
    <source>
        <dbReference type="Pfam" id="PF02129"/>
    </source>
</evidence>
<dbReference type="EMBL" id="FRAP01000004">
    <property type="protein sequence ID" value="SHK29506.1"/>
    <property type="molecule type" value="Genomic_DNA"/>
</dbReference>
<dbReference type="PANTHER" id="PTHR22946">
    <property type="entry name" value="DIENELACTONE HYDROLASE DOMAIN-CONTAINING PROTEIN-RELATED"/>
    <property type="match status" value="1"/>
</dbReference>
<name>A0A1M6RAQ3_PSETH</name>
<dbReference type="InterPro" id="IPR000383">
    <property type="entry name" value="Xaa-Pro-like_dom"/>
</dbReference>
<reference evidence="4 5" key="1">
    <citation type="submission" date="2016-11" db="EMBL/GenBank/DDBJ databases">
        <authorList>
            <person name="Jaros S."/>
            <person name="Januszkiewicz K."/>
            <person name="Wedrychowicz H."/>
        </authorList>
    </citation>
    <scope>NUCLEOTIDE SEQUENCE [LARGE SCALE GENOMIC DNA]</scope>
    <source>
        <strain evidence="4 5">DSM 43832</strain>
    </source>
</reference>
<dbReference type="InterPro" id="IPR050261">
    <property type="entry name" value="FrsA_esterase"/>
</dbReference>
<dbReference type="RefSeq" id="WP_073456271.1">
    <property type="nucleotide sequence ID" value="NZ_CALGVN010000026.1"/>
</dbReference>
<comment type="similarity">
    <text evidence="1">Belongs to the AB hydrolase superfamily.</text>
</comment>
<keyword evidence="5" id="KW-1185">Reference proteome</keyword>
<evidence type="ECO:0000256" key="1">
    <source>
        <dbReference type="ARBA" id="ARBA00008645"/>
    </source>
</evidence>
<dbReference type="Pfam" id="PF02129">
    <property type="entry name" value="Peptidase_S15"/>
    <property type="match status" value="1"/>
</dbReference>
<gene>
    <name evidence="4" type="ORF">SAMN05443637_104271</name>
</gene>
<keyword evidence="2" id="KW-0378">Hydrolase</keyword>
<proteinExistence type="inferred from homology"/>
<dbReference type="PANTHER" id="PTHR22946:SF9">
    <property type="entry name" value="POLYKETIDE TRANSFERASE AF380"/>
    <property type="match status" value="1"/>
</dbReference>
<organism evidence="4 5">
    <name type="scientific">Pseudonocardia thermophila</name>
    <dbReference type="NCBI Taxonomy" id="1848"/>
    <lineage>
        <taxon>Bacteria</taxon>
        <taxon>Bacillati</taxon>
        <taxon>Actinomycetota</taxon>
        <taxon>Actinomycetes</taxon>
        <taxon>Pseudonocardiales</taxon>
        <taxon>Pseudonocardiaceae</taxon>
        <taxon>Pseudonocardia</taxon>
    </lineage>
</organism>
<protein>
    <recommendedName>
        <fullName evidence="3">Xaa-Pro dipeptidyl-peptidase-like domain-containing protein</fullName>
    </recommendedName>
</protein>
<dbReference type="Gene3D" id="1.10.10.800">
    <property type="match status" value="1"/>
</dbReference>
<dbReference type="Gene3D" id="3.40.50.1820">
    <property type="entry name" value="alpha/beta hydrolase"/>
    <property type="match status" value="1"/>
</dbReference>
<dbReference type="AlphaFoldDB" id="A0A1M6RAQ3"/>
<dbReference type="STRING" id="1848.SAMN05443637_104271"/>
<evidence type="ECO:0000256" key="2">
    <source>
        <dbReference type="ARBA" id="ARBA00022801"/>
    </source>
</evidence>
<dbReference type="InterPro" id="IPR029058">
    <property type="entry name" value="AB_hydrolase_fold"/>
</dbReference>
<accession>A0A1M6RAQ3</accession>